<dbReference type="Gene3D" id="4.10.1110.10">
    <property type="entry name" value="AN1-like Zinc finger"/>
    <property type="match status" value="2"/>
</dbReference>
<keyword evidence="8" id="KW-1185">Reference proteome</keyword>
<reference evidence="7 8" key="1">
    <citation type="journal article" date="2012" name="Science">
        <title>The Paleozoic origin of enzymatic lignin decomposition reconstructed from 31 fungal genomes.</title>
        <authorList>
            <person name="Floudas D."/>
            <person name="Binder M."/>
            <person name="Riley R."/>
            <person name="Barry K."/>
            <person name="Blanchette R.A."/>
            <person name="Henrissat B."/>
            <person name="Martinez A.T."/>
            <person name="Otillar R."/>
            <person name="Spatafora J.W."/>
            <person name="Yadav J.S."/>
            <person name="Aerts A."/>
            <person name="Benoit I."/>
            <person name="Boyd A."/>
            <person name="Carlson A."/>
            <person name="Copeland A."/>
            <person name="Coutinho P.M."/>
            <person name="de Vries R.P."/>
            <person name="Ferreira P."/>
            <person name="Findley K."/>
            <person name="Foster B."/>
            <person name="Gaskell J."/>
            <person name="Glotzer D."/>
            <person name="Gorecki P."/>
            <person name="Heitman J."/>
            <person name="Hesse C."/>
            <person name="Hori C."/>
            <person name="Igarashi K."/>
            <person name="Jurgens J.A."/>
            <person name="Kallen N."/>
            <person name="Kersten P."/>
            <person name="Kohler A."/>
            <person name="Kuees U."/>
            <person name="Kumar T.K.A."/>
            <person name="Kuo A."/>
            <person name="LaButti K."/>
            <person name="Larrondo L.F."/>
            <person name="Lindquist E."/>
            <person name="Ling A."/>
            <person name="Lombard V."/>
            <person name="Lucas S."/>
            <person name="Lundell T."/>
            <person name="Martin R."/>
            <person name="McLaughlin D.J."/>
            <person name="Morgenstern I."/>
            <person name="Morin E."/>
            <person name="Murat C."/>
            <person name="Nagy L.G."/>
            <person name="Nolan M."/>
            <person name="Ohm R.A."/>
            <person name="Patyshakuliyeva A."/>
            <person name="Rokas A."/>
            <person name="Ruiz-Duenas F.J."/>
            <person name="Sabat G."/>
            <person name="Salamov A."/>
            <person name="Samejima M."/>
            <person name="Schmutz J."/>
            <person name="Slot J.C."/>
            <person name="St John F."/>
            <person name="Stenlid J."/>
            <person name="Sun H."/>
            <person name="Sun S."/>
            <person name="Syed K."/>
            <person name="Tsang A."/>
            <person name="Wiebenga A."/>
            <person name="Young D."/>
            <person name="Pisabarro A."/>
            <person name="Eastwood D.C."/>
            <person name="Martin F."/>
            <person name="Cullen D."/>
            <person name="Grigoriev I.V."/>
            <person name="Hibbett D.S."/>
        </authorList>
    </citation>
    <scope>NUCLEOTIDE SEQUENCE [LARGE SCALE GENOMIC DNA]</scope>
    <source>
        <strain evidence="7 8">ATCC 11539</strain>
    </source>
</reference>
<dbReference type="OrthoDB" id="431929at2759"/>
<evidence type="ECO:0000256" key="1">
    <source>
        <dbReference type="ARBA" id="ARBA00022723"/>
    </source>
</evidence>
<dbReference type="SUPFAM" id="SSF118310">
    <property type="entry name" value="AN1-like Zinc finger"/>
    <property type="match status" value="2"/>
</dbReference>
<dbReference type="PANTHER" id="PTHR14677:SF20">
    <property type="entry name" value="ZINC FINGER AN1-TYPE CONTAINING 2A-RELATED"/>
    <property type="match status" value="1"/>
</dbReference>
<evidence type="ECO:0000256" key="2">
    <source>
        <dbReference type="ARBA" id="ARBA00022771"/>
    </source>
</evidence>
<keyword evidence="3" id="KW-0862">Zinc</keyword>
<evidence type="ECO:0000259" key="6">
    <source>
        <dbReference type="PROSITE" id="PS51039"/>
    </source>
</evidence>
<dbReference type="OMA" id="LPIKCRC"/>
<dbReference type="GO" id="GO:0005737">
    <property type="term" value="C:cytoplasm"/>
    <property type="evidence" value="ECO:0007669"/>
    <property type="project" value="TreeGrafter"/>
</dbReference>
<evidence type="ECO:0000256" key="4">
    <source>
        <dbReference type="PROSITE-ProRule" id="PRU00449"/>
    </source>
</evidence>
<protein>
    <recommendedName>
        <fullName evidence="6">AN1-type domain-containing protein</fullName>
    </recommendedName>
</protein>
<keyword evidence="1" id="KW-0479">Metal-binding</keyword>
<dbReference type="RefSeq" id="XP_007863067.1">
    <property type="nucleotide sequence ID" value="XM_007864876.1"/>
</dbReference>
<dbReference type="SMART" id="SM00154">
    <property type="entry name" value="ZnF_AN1"/>
    <property type="match status" value="2"/>
</dbReference>
<dbReference type="STRING" id="670483.S7RYN6"/>
<dbReference type="EMBL" id="KB469298">
    <property type="protein sequence ID" value="EPQ58499.1"/>
    <property type="molecule type" value="Genomic_DNA"/>
</dbReference>
<evidence type="ECO:0000313" key="8">
    <source>
        <dbReference type="Proteomes" id="UP000030669"/>
    </source>
</evidence>
<feature type="non-terminal residue" evidence="7">
    <location>
        <position position="273"/>
    </location>
</feature>
<feature type="region of interest" description="Disordered" evidence="5">
    <location>
        <begin position="136"/>
        <end position="162"/>
    </location>
</feature>
<gene>
    <name evidence="7" type="ORF">GLOTRDRAFT_57525</name>
</gene>
<dbReference type="InterPro" id="IPR000058">
    <property type="entry name" value="Znf_AN1"/>
</dbReference>
<dbReference type="Pfam" id="PF01428">
    <property type="entry name" value="zf-AN1"/>
    <property type="match status" value="2"/>
</dbReference>
<dbReference type="HOGENOM" id="CLU_052358_1_0_1"/>
<dbReference type="Proteomes" id="UP000030669">
    <property type="component" value="Unassembled WGS sequence"/>
</dbReference>
<organism evidence="7 8">
    <name type="scientific">Gloeophyllum trabeum (strain ATCC 11539 / FP-39264 / Madison 617)</name>
    <name type="common">Brown rot fungus</name>
    <dbReference type="NCBI Taxonomy" id="670483"/>
    <lineage>
        <taxon>Eukaryota</taxon>
        <taxon>Fungi</taxon>
        <taxon>Dikarya</taxon>
        <taxon>Basidiomycota</taxon>
        <taxon>Agaricomycotina</taxon>
        <taxon>Agaricomycetes</taxon>
        <taxon>Gloeophyllales</taxon>
        <taxon>Gloeophyllaceae</taxon>
        <taxon>Gloeophyllum</taxon>
    </lineage>
</organism>
<evidence type="ECO:0000256" key="3">
    <source>
        <dbReference type="ARBA" id="ARBA00022833"/>
    </source>
</evidence>
<dbReference type="InterPro" id="IPR035896">
    <property type="entry name" value="AN1-like_Znf"/>
</dbReference>
<dbReference type="GeneID" id="19307181"/>
<keyword evidence="2 4" id="KW-0863">Zinc-finger</keyword>
<sequence>MDLQEIGAHCSVQSCKELDFLPIKCGCGRVFCRHHISADSHECPNITRTSVPLESTSDEKLQRCAFVSCNKPSLEAYTSTDSTNSSQRLRALCPRCQQSFCAAHRYPEAHACTAEEPSASQQPKNAAAVALLQKHFPGQGSQKPPAPTARPQSAPKTKDPKKLAQLQKVQLMKMRHSAIPGDQRDKTASVPIDQRLHVRVSLDGGGQEKLFWFRKSIGTGKALDSIASHFAMSSSDAKPLRLYKGSLDSDERILLATDRDLAVQVEDGSHLVL</sequence>
<accession>S7RYN6</accession>
<evidence type="ECO:0000256" key="5">
    <source>
        <dbReference type="SAM" id="MobiDB-lite"/>
    </source>
</evidence>
<dbReference type="AlphaFoldDB" id="S7RYN6"/>
<dbReference type="KEGG" id="gtr:GLOTRDRAFT_57525"/>
<dbReference type="GO" id="GO:0008270">
    <property type="term" value="F:zinc ion binding"/>
    <property type="evidence" value="ECO:0007669"/>
    <property type="project" value="UniProtKB-KW"/>
</dbReference>
<feature type="domain" description="AN1-type" evidence="6">
    <location>
        <begin position="4"/>
        <end position="51"/>
    </location>
</feature>
<dbReference type="PROSITE" id="PS51039">
    <property type="entry name" value="ZF_AN1"/>
    <property type="match status" value="1"/>
</dbReference>
<evidence type="ECO:0000313" key="7">
    <source>
        <dbReference type="EMBL" id="EPQ58499.1"/>
    </source>
</evidence>
<proteinExistence type="predicted"/>
<dbReference type="PANTHER" id="PTHR14677">
    <property type="entry name" value="ARSENITE INDUCUBLE RNA ASSOCIATED PROTEIN AIP-1-RELATED"/>
    <property type="match status" value="1"/>
</dbReference>
<dbReference type="eggNOG" id="KOG3183">
    <property type="taxonomic scope" value="Eukaryota"/>
</dbReference>
<name>S7RYN6_GLOTA</name>